<dbReference type="PANTHER" id="PTHR34388:SF1">
    <property type="entry name" value="DNA POLYMERASE III SUBUNIT DELTA"/>
    <property type="match status" value="1"/>
</dbReference>
<sequence length="324" mass="38024">MPNTMLIFLYGQDSYRAREKLNKIIENYKKIHKSGLNLKFYDGKSLDFQDFKDETQQTSMFKEKKLAILKNVFSNQKFKEEFLKEGKKFIVSKDLILFYEEGEIPVKDKLAIFLKKNGKSQEFKPLGGEKLKNWLKKEFKKYNTEITSLGLEKLISFVGPDLWRMSNEIAKLVNYKREKGKQSKVEIEDIELLVKAEIESDIFKTIDAIALKNKKKALSLIHQHLERGDFPLYLLTMITFQFRNLLLMKSLESKEQFYGNYSYGRATNRLGIHPYVVKKATEQARKFSLEELKKIYHKLFEIDLGIKTGRINPQTALDLFIAEI</sequence>
<evidence type="ECO:0000256" key="7">
    <source>
        <dbReference type="ARBA" id="ARBA00034754"/>
    </source>
</evidence>
<dbReference type="Gene3D" id="3.40.50.300">
    <property type="entry name" value="P-loop containing nucleotide triphosphate hydrolases"/>
    <property type="match status" value="1"/>
</dbReference>
<evidence type="ECO:0000256" key="1">
    <source>
        <dbReference type="ARBA" id="ARBA00012417"/>
    </source>
</evidence>
<comment type="similarity">
    <text evidence="7">Belongs to the DNA polymerase HolA subunit family.</text>
</comment>
<dbReference type="GO" id="GO:0003677">
    <property type="term" value="F:DNA binding"/>
    <property type="evidence" value="ECO:0007669"/>
    <property type="project" value="InterPro"/>
</dbReference>
<evidence type="ECO:0000256" key="3">
    <source>
        <dbReference type="ARBA" id="ARBA00022679"/>
    </source>
</evidence>
<dbReference type="Pfam" id="PF21694">
    <property type="entry name" value="DNA_pol3_delta_C"/>
    <property type="match status" value="1"/>
</dbReference>
<keyword evidence="6" id="KW-0239">DNA-directed DNA polymerase</keyword>
<evidence type="ECO:0000256" key="6">
    <source>
        <dbReference type="ARBA" id="ARBA00022932"/>
    </source>
</evidence>
<protein>
    <recommendedName>
        <fullName evidence="2">DNA polymerase III subunit delta</fullName>
        <ecNumber evidence="1">2.7.7.7</ecNumber>
    </recommendedName>
</protein>
<dbReference type="NCBIfam" id="TIGR01128">
    <property type="entry name" value="holA"/>
    <property type="match status" value="1"/>
</dbReference>
<evidence type="ECO:0000313" key="12">
    <source>
        <dbReference type="Proteomes" id="UP000230324"/>
    </source>
</evidence>
<keyword evidence="3" id="KW-0808">Transferase</keyword>
<dbReference type="GO" id="GO:0003887">
    <property type="term" value="F:DNA-directed DNA polymerase activity"/>
    <property type="evidence" value="ECO:0007669"/>
    <property type="project" value="UniProtKB-KW"/>
</dbReference>
<gene>
    <name evidence="11" type="primary">holA</name>
    <name evidence="11" type="ORF">COS47_00010</name>
</gene>
<evidence type="ECO:0000256" key="8">
    <source>
        <dbReference type="ARBA" id="ARBA00049244"/>
    </source>
</evidence>
<dbReference type="InterPro" id="IPR027417">
    <property type="entry name" value="P-loop_NTPase"/>
</dbReference>
<dbReference type="Gene3D" id="1.10.8.60">
    <property type="match status" value="1"/>
</dbReference>
<evidence type="ECO:0000259" key="9">
    <source>
        <dbReference type="Pfam" id="PF06144"/>
    </source>
</evidence>
<keyword evidence="5" id="KW-0235">DNA replication</keyword>
<organism evidence="11 12">
    <name type="scientific">Candidatus Nealsonbacteria bacterium CG03_land_8_20_14_0_80_36_12</name>
    <dbReference type="NCBI Taxonomy" id="1974701"/>
    <lineage>
        <taxon>Bacteria</taxon>
        <taxon>Candidatus Nealsoniibacteriota</taxon>
    </lineage>
</organism>
<dbReference type="SUPFAM" id="SSF52540">
    <property type="entry name" value="P-loop containing nucleoside triphosphate hydrolases"/>
    <property type="match status" value="1"/>
</dbReference>
<evidence type="ECO:0000256" key="5">
    <source>
        <dbReference type="ARBA" id="ARBA00022705"/>
    </source>
</evidence>
<dbReference type="GO" id="GO:0006261">
    <property type="term" value="P:DNA-templated DNA replication"/>
    <property type="evidence" value="ECO:0007669"/>
    <property type="project" value="TreeGrafter"/>
</dbReference>
<evidence type="ECO:0000313" key="11">
    <source>
        <dbReference type="EMBL" id="PIV12897.1"/>
    </source>
</evidence>
<dbReference type="InterPro" id="IPR048466">
    <property type="entry name" value="DNA_pol3_delta-like_C"/>
</dbReference>
<evidence type="ECO:0000256" key="2">
    <source>
        <dbReference type="ARBA" id="ARBA00017703"/>
    </source>
</evidence>
<dbReference type="SUPFAM" id="SSF48019">
    <property type="entry name" value="post-AAA+ oligomerization domain-like"/>
    <property type="match status" value="1"/>
</dbReference>
<dbReference type="PANTHER" id="PTHR34388">
    <property type="entry name" value="DNA POLYMERASE III SUBUNIT DELTA"/>
    <property type="match status" value="1"/>
</dbReference>
<dbReference type="AlphaFoldDB" id="A0A2M7BZ04"/>
<dbReference type="InterPro" id="IPR005790">
    <property type="entry name" value="DNA_polIII_delta"/>
</dbReference>
<accession>A0A2M7BZ04</accession>
<name>A0A2M7BZ04_9BACT</name>
<dbReference type="GO" id="GO:0009360">
    <property type="term" value="C:DNA polymerase III complex"/>
    <property type="evidence" value="ECO:0007669"/>
    <property type="project" value="InterPro"/>
</dbReference>
<evidence type="ECO:0000256" key="4">
    <source>
        <dbReference type="ARBA" id="ARBA00022695"/>
    </source>
</evidence>
<reference evidence="12" key="1">
    <citation type="submission" date="2017-09" db="EMBL/GenBank/DDBJ databases">
        <title>Depth-based differentiation of microbial function through sediment-hosted aquifers and enrichment of novel symbionts in the deep terrestrial subsurface.</title>
        <authorList>
            <person name="Probst A.J."/>
            <person name="Ladd B."/>
            <person name="Jarett J.K."/>
            <person name="Geller-Mcgrath D.E."/>
            <person name="Sieber C.M.K."/>
            <person name="Emerson J.B."/>
            <person name="Anantharaman K."/>
            <person name="Thomas B.C."/>
            <person name="Malmstrom R."/>
            <person name="Stieglmeier M."/>
            <person name="Klingl A."/>
            <person name="Woyke T."/>
            <person name="Ryan C.M."/>
            <person name="Banfield J.F."/>
        </authorList>
    </citation>
    <scope>NUCLEOTIDE SEQUENCE [LARGE SCALE GENOMIC DNA]</scope>
</reference>
<evidence type="ECO:0000259" key="10">
    <source>
        <dbReference type="Pfam" id="PF21694"/>
    </source>
</evidence>
<dbReference type="InterPro" id="IPR008921">
    <property type="entry name" value="DNA_pol3_clamp-load_cplx_C"/>
</dbReference>
<dbReference type="Gene3D" id="1.20.272.10">
    <property type="match status" value="1"/>
</dbReference>
<comment type="catalytic activity">
    <reaction evidence="8">
        <text>DNA(n) + a 2'-deoxyribonucleoside 5'-triphosphate = DNA(n+1) + diphosphate</text>
        <dbReference type="Rhea" id="RHEA:22508"/>
        <dbReference type="Rhea" id="RHEA-COMP:17339"/>
        <dbReference type="Rhea" id="RHEA-COMP:17340"/>
        <dbReference type="ChEBI" id="CHEBI:33019"/>
        <dbReference type="ChEBI" id="CHEBI:61560"/>
        <dbReference type="ChEBI" id="CHEBI:173112"/>
        <dbReference type="EC" id="2.7.7.7"/>
    </reaction>
</comment>
<proteinExistence type="inferred from homology"/>
<dbReference type="Pfam" id="PF06144">
    <property type="entry name" value="DNA_pol3_delta"/>
    <property type="match status" value="1"/>
</dbReference>
<dbReference type="InterPro" id="IPR010372">
    <property type="entry name" value="DNA_pol3_delta_N"/>
</dbReference>
<feature type="domain" description="DNA polymerase III delta subunit-like C-terminal" evidence="10">
    <location>
        <begin position="199"/>
        <end position="323"/>
    </location>
</feature>
<feature type="domain" description="DNA polymerase III delta N-terminal" evidence="9">
    <location>
        <begin position="8"/>
        <end position="119"/>
    </location>
</feature>
<dbReference type="EC" id="2.7.7.7" evidence="1"/>
<dbReference type="Proteomes" id="UP000230324">
    <property type="component" value="Unassembled WGS sequence"/>
</dbReference>
<dbReference type="EMBL" id="PEUV01000001">
    <property type="protein sequence ID" value="PIV12897.1"/>
    <property type="molecule type" value="Genomic_DNA"/>
</dbReference>
<keyword evidence="4" id="KW-0548">Nucleotidyltransferase</keyword>
<comment type="caution">
    <text evidence="11">The sequence shown here is derived from an EMBL/GenBank/DDBJ whole genome shotgun (WGS) entry which is preliminary data.</text>
</comment>